<dbReference type="EMBL" id="CP042652">
    <property type="protein sequence ID" value="QKE27347.1"/>
    <property type="molecule type" value="Genomic_DNA"/>
</dbReference>
<dbReference type="GO" id="GO:0032259">
    <property type="term" value="P:methylation"/>
    <property type="evidence" value="ECO:0007669"/>
    <property type="project" value="UniProtKB-KW"/>
</dbReference>
<dbReference type="SUPFAM" id="SSF53335">
    <property type="entry name" value="S-adenosyl-L-methionine-dependent methyltransferases"/>
    <property type="match status" value="1"/>
</dbReference>
<organism evidence="2 3">
    <name type="scientific">Arcobacter acticola</name>
    <dbReference type="NCBI Taxonomy" id="1849015"/>
    <lineage>
        <taxon>Bacteria</taxon>
        <taxon>Pseudomonadati</taxon>
        <taxon>Campylobacterota</taxon>
        <taxon>Epsilonproteobacteria</taxon>
        <taxon>Campylobacterales</taxon>
        <taxon>Arcobacteraceae</taxon>
        <taxon>Arcobacter</taxon>
    </lineage>
</organism>
<dbReference type="InterPro" id="IPR029063">
    <property type="entry name" value="SAM-dependent_MTases_sf"/>
</dbReference>
<dbReference type="RefSeq" id="WP_172123969.1">
    <property type="nucleotide sequence ID" value="NZ_CP042652.1"/>
</dbReference>
<protein>
    <submittedName>
        <fullName evidence="2">Methyltransferase</fullName>
    </submittedName>
</protein>
<dbReference type="KEGG" id="paco:AACT_0113"/>
<feature type="domain" description="Methyltransferase" evidence="1">
    <location>
        <begin position="49"/>
        <end position="127"/>
    </location>
</feature>
<gene>
    <name evidence="2" type="ORF">AACT_0113</name>
</gene>
<dbReference type="InterPro" id="IPR025714">
    <property type="entry name" value="Methyltranfer_dom"/>
</dbReference>
<evidence type="ECO:0000313" key="2">
    <source>
        <dbReference type="EMBL" id="QKE27347.1"/>
    </source>
</evidence>
<accession>A0A6M8ESI0</accession>
<keyword evidence="2" id="KW-0489">Methyltransferase</keyword>
<dbReference type="Pfam" id="PF13847">
    <property type="entry name" value="Methyltransf_31"/>
    <property type="match status" value="1"/>
</dbReference>
<evidence type="ECO:0000259" key="1">
    <source>
        <dbReference type="Pfam" id="PF13847"/>
    </source>
</evidence>
<dbReference type="GO" id="GO:0008168">
    <property type="term" value="F:methyltransferase activity"/>
    <property type="evidence" value="ECO:0007669"/>
    <property type="project" value="UniProtKB-KW"/>
</dbReference>
<keyword evidence="2" id="KW-0808">Transferase</keyword>
<name>A0A6M8ESI0_9BACT</name>
<dbReference type="Gene3D" id="3.40.50.150">
    <property type="entry name" value="Vaccinia Virus protein VP39"/>
    <property type="match status" value="1"/>
</dbReference>
<keyword evidence="3" id="KW-1185">Reference proteome</keyword>
<dbReference type="AlphaFoldDB" id="A0A6M8ESI0"/>
<dbReference type="Proteomes" id="UP000503483">
    <property type="component" value="Chromosome"/>
</dbReference>
<sequence length="189" mass="22153">MAQKDNTEFYKKSIEKYGISAQGVQWNSDYSQYKRFEILTSFIKNNIKESSIIDAGCGFAEYYNYLFDNDLKPKSYLGIDCEEQMINLASKRFLNTTFKKKDILKEELDFADYYICSGAMNILEENEVFIFINKCYYSSKKAFIFNFLKNDSLTKVSKTQVINHCSTLSSKIKIKENYLSNDFSIYLEK</sequence>
<reference evidence="2 3" key="1">
    <citation type="submission" date="2019-08" db="EMBL/GenBank/DDBJ databases">
        <title>Complete genome sequence of Arcobacter acticola.</title>
        <authorList>
            <person name="Miller W."/>
        </authorList>
    </citation>
    <scope>NUCLEOTIDE SEQUENCE [LARGE SCALE GENOMIC DNA]</scope>
    <source>
        <strain evidence="2 3">KCTC 52212</strain>
    </source>
</reference>
<proteinExistence type="predicted"/>
<evidence type="ECO:0000313" key="3">
    <source>
        <dbReference type="Proteomes" id="UP000503483"/>
    </source>
</evidence>